<dbReference type="AlphaFoldDB" id="A0A0F9BQX0"/>
<dbReference type="EMBL" id="LAZR01036652">
    <property type="protein sequence ID" value="KKL24289.1"/>
    <property type="molecule type" value="Genomic_DNA"/>
</dbReference>
<name>A0A0F9BQX0_9ZZZZ</name>
<accession>A0A0F9BQX0</accession>
<evidence type="ECO:0000313" key="1">
    <source>
        <dbReference type="EMBL" id="KKL24289.1"/>
    </source>
</evidence>
<feature type="non-terminal residue" evidence="1">
    <location>
        <position position="1"/>
    </location>
</feature>
<reference evidence="1" key="1">
    <citation type="journal article" date="2015" name="Nature">
        <title>Complex archaea that bridge the gap between prokaryotes and eukaryotes.</title>
        <authorList>
            <person name="Spang A."/>
            <person name="Saw J.H."/>
            <person name="Jorgensen S.L."/>
            <person name="Zaremba-Niedzwiedzka K."/>
            <person name="Martijn J."/>
            <person name="Lind A.E."/>
            <person name="van Eijk R."/>
            <person name="Schleper C."/>
            <person name="Guy L."/>
            <person name="Ettema T.J."/>
        </authorList>
    </citation>
    <scope>NUCLEOTIDE SEQUENCE</scope>
</reference>
<sequence>WRVVDGEPEPLILGEVECETLDLTALVLARRKFGDLAVDRVQSALSHEIDLLETVEKLVLRGHRPRPYRRRKPEKLTDAAILNNERWNL</sequence>
<comment type="caution">
    <text evidence="1">The sequence shown here is derived from an EMBL/GenBank/DDBJ whole genome shotgun (WGS) entry which is preliminary data.</text>
</comment>
<protein>
    <submittedName>
        <fullName evidence="1">Uncharacterized protein</fullName>
    </submittedName>
</protein>
<gene>
    <name evidence="1" type="ORF">LCGC14_2416770</name>
</gene>
<organism evidence="1">
    <name type="scientific">marine sediment metagenome</name>
    <dbReference type="NCBI Taxonomy" id="412755"/>
    <lineage>
        <taxon>unclassified sequences</taxon>
        <taxon>metagenomes</taxon>
        <taxon>ecological metagenomes</taxon>
    </lineage>
</organism>
<proteinExistence type="predicted"/>